<keyword evidence="3" id="KW-0325">Glycoprotein</keyword>
<feature type="transmembrane region" description="Helical" evidence="4">
    <location>
        <begin position="43"/>
        <end position="64"/>
    </location>
</feature>
<proteinExistence type="predicted"/>
<keyword evidence="6" id="KW-1185">Reference proteome</keyword>
<dbReference type="Proteomes" id="UP000540128">
    <property type="component" value="Unassembled WGS sequence"/>
</dbReference>
<keyword evidence="4" id="KW-0812">Transmembrane</keyword>
<dbReference type="GO" id="GO:0098609">
    <property type="term" value="P:cell-cell adhesion"/>
    <property type="evidence" value="ECO:0007669"/>
    <property type="project" value="TreeGrafter"/>
</dbReference>
<dbReference type="PANTHER" id="PTHR23220:SF118">
    <property type="entry name" value="INTEGRIN ALPHA-X"/>
    <property type="match status" value="1"/>
</dbReference>
<keyword evidence="2" id="KW-0677">Repeat</keyword>
<dbReference type="PROSITE" id="PS51470">
    <property type="entry name" value="FG_GAP"/>
    <property type="match status" value="3"/>
</dbReference>
<evidence type="ECO:0000256" key="2">
    <source>
        <dbReference type="ARBA" id="ARBA00022737"/>
    </source>
</evidence>
<dbReference type="GO" id="GO:0007229">
    <property type="term" value="P:integrin-mediated signaling pathway"/>
    <property type="evidence" value="ECO:0007669"/>
    <property type="project" value="TreeGrafter"/>
</dbReference>
<dbReference type="InterPro" id="IPR000413">
    <property type="entry name" value="Integrin_alpha"/>
</dbReference>
<evidence type="ECO:0000256" key="1">
    <source>
        <dbReference type="ARBA" id="ARBA00022729"/>
    </source>
</evidence>
<dbReference type="InterPro" id="IPR013517">
    <property type="entry name" value="FG-GAP"/>
</dbReference>
<dbReference type="Gene3D" id="2.130.10.130">
    <property type="entry name" value="Integrin alpha, N-terminal"/>
    <property type="match status" value="4"/>
</dbReference>
<dbReference type="PRINTS" id="PR01185">
    <property type="entry name" value="INTEGRINA"/>
</dbReference>
<protein>
    <submittedName>
        <fullName evidence="5">VCBS repeat-containing protein</fullName>
    </submittedName>
</protein>
<dbReference type="GO" id="GO:0033627">
    <property type="term" value="P:cell adhesion mediated by integrin"/>
    <property type="evidence" value="ECO:0007669"/>
    <property type="project" value="TreeGrafter"/>
</dbReference>
<organism evidence="5 6">
    <name type="scientific">Streptomyces odorifer</name>
    <dbReference type="NCBI Taxonomy" id="53450"/>
    <lineage>
        <taxon>Bacteria</taxon>
        <taxon>Bacillati</taxon>
        <taxon>Actinomycetota</taxon>
        <taxon>Actinomycetes</taxon>
        <taxon>Kitasatosporales</taxon>
        <taxon>Streptomycetaceae</taxon>
        <taxon>Streptomyces</taxon>
        <taxon>Streptomyces albidoflavus group</taxon>
    </lineage>
</organism>
<dbReference type="InterPro" id="IPR013519">
    <property type="entry name" value="Int_alpha_beta-p"/>
</dbReference>
<dbReference type="GO" id="GO:0005178">
    <property type="term" value="F:integrin binding"/>
    <property type="evidence" value="ECO:0007669"/>
    <property type="project" value="TreeGrafter"/>
</dbReference>
<dbReference type="PANTHER" id="PTHR23220">
    <property type="entry name" value="INTEGRIN ALPHA"/>
    <property type="match status" value="1"/>
</dbReference>
<keyword evidence="4" id="KW-0472">Membrane</keyword>
<evidence type="ECO:0000256" key="4">
    <source>
        <dbReference type="SAM" id="Phobius"/>
    </source>
</evidence>
<name>A0A7Y6KJX5_9ACTN</name>
<sequence length="507" mass="50969">MPRDVRTCRAAAPRGPRRAAQPFPGVIGLVLVRPLERNGTLRYLFRTAPALVAAAFTAGLLVAVPAQAAPAADVLSDVNGDGYGDLVTASEATVAGVDGAGAVVVNTGSANGISAARTQVVSQSSAGVPGAAEKDDRFGSALATADLNGDGYTDVVAGTPREQVGDHVEGGSVTLLWGSKSGLSGGTTLHDPAPASGNRFGGHLAAGDFDGDGEPELAVGSHGSGVWIFDALSKSGAGSHRELNTAIAPGSPDYYRSLTAGDFDGDGSDDLVVGGRYDEDGSYDGAALVHPSAREAYTVLPDEAPVAATGDFDNDGHDDLLLGSPDNDMVVAYEGSSGGLGTSARRTFTQDTPGVPGVTEPSDFFGEGVAAGDVDGDGYDDIAVGAEYETVGSVPNAGSVTILRGSPAGLTGTGAQAIHQDTAGVPGANEPYDRFGSAVRLTDTNRDGRADLAAGAPMENTSNGALWSLRGSPTGVTSTQAVSFSAATAGLSKDPYQYFGRSFATGR</sequence>
<keyword evidence="4" id="KW-1133">Transmembrane helix</keyword>
<keyword evidence="1" id="KW-0732">Signal</keyword>
<dbReference type="AlphaFoldDB" id="A0A7Y6KJX5"/>
<evidence type="ECO:0000313" key="6">
    <source>
        <dbReference type="Proteomes" id="UP000540128"/>
    </source>
</evidence>
<gene>
    <name evidence="5" type="ORF">G6W59_28915</name>
</gene>
<dbReference type="SUPFAM" id="SSF69318">
    <property type="entry name" value="Integrin alpha N-terminal domain"/>
    <property type="match status" value="2"/>
</dbReference>
<evidence type="ECO:0000313" key="5">
    <source>
        <dbReference type="EMBL" id="NUV32259.1"/>
    </source>
</evidence>
<dbReference type="GO" id="GO:0007160">
    <property type="term" value="P:cell-matrix adhesion"/>
    <property type="evidence" value="ECO:0007669"/>
    <property type="project" value="TreeGrafter"/>
</dbReference>
<dbReference type="GO" id="GO:0009897">
    <property type="term" value="C:external side of plasma membrane"/>
    <property type="evidence" value="ECO:0007669"/>
    <property type="project" value="TreeGrafter"/>
</dbReference>
<dbReference type="InterPro" id="IPR028994">
    <property type="entry name" value="Integrin_alpha_N"/>
</dbReference>
<dbReference type="Pfam" id="PF01839">
    <property type="entry name" value="FG-GAP"/>
    <property type="match status" value="4"/>
</dbReference>
<evidence type="ECO:0000256" key="3">
    <source>
        <dbReference type="ARBA" id="ARBA00023180"/>
    </source>
</evidence>
<dbReference type="EMBL" id="JAANNT010000042">
    <property type="protein sequence ID" value="NUV32259.1"/>
    <property type="molecule type" value="Genomic_DNA"/>
</dbReference>
<dbReference type="Pfam" id="PF13517">
    <property type="entry name" value="FG-GAP_3"/>
    <property type="match status" value="1"/>
</dbReference>
<comment type="caution">
    <text evidence="5">The sequence shown here is derived from an EMBL/GenBank/DDBJ whole genome shotgun (WGS) entry which is preliminary data.</text>
</comment>
<dbReference type="SMART" id="SM00191">
    <property type="entry name" value="Int_alpha"/>
    <property type="match status" value="7"/>
</dbReference>
<reference evidence="5 6" key="1">
    <citation type="submission" date="2020-03" db="EMBL/GenBank/DDBJ databases">
        <title>Complete genome sequence of sixteen Streptomyces strains facilitates identification of candidate genes involved in plant growth-promotion in grain legumes and cereals.</title>
        <authorList>
            <person name="Gopalakrishnan S."/>
            <person name="Thakur V."/>
            <person name="Saxena R."/>
            <person name="Vadlamudi S."/>
            <person name="Purohit S."/>
            <person name="Kumar V."/>
            <person name="Rathore A."/>
            <person name="Chitikineni A."/>
            <person name="Varshney R.K."/>
        </authorList>
    </citation>
    <scope>NUCLEOTIDE SEQUENCE [LARGE SCALE GENOMIC DNA]</scope>
    <source>
        <strain evidence="5 6">KAI-180</strain>
    </source>
</reference>
<accession>A0A7Y6KJX5</accession>
<dbReference type="GO" id="GO:0008305">
    <property type="term" value="C:integrin complex"/>
    <property type="evidence" value="ECO:0007669"/>
    <property type="project" value="InterPro"/>
</dbReference>